<feature type="domain" description="FecR N-terminal" evidence="2">
    <location>
        <begin position="14"/>
        <end position="55"/>
    </location>
</feature>
<evidence type="ECO:0000313" key="3">
    <source>
        <dbReference type="EMBL" id="SEB05634.1"/>
    </source>
</evidence>
<gene>
    <name evidence="3" type="ORF">SAMN02745729_11495</name>
</gene>
<dbReference type="GO" id="GO:0016989">
    <property type="term" value="F:sigma factor antagonist activity"/>
    <property type="evidence" value="ECO:0007669"/>
    <property type="project" value="TreeGrafter"/>
</dbReference>
<dbReference type="PANTHER" id="PTHR30273">
    <property type="entry name" value="PERIPLASMIC SIGNAL SENSOR AND SIGMA FACTOR ACTIVATOR FECR-RELATED"/>
    <property type="match status" value="1"/>
</dbReference>
<dbReference type="RefSeq" id="WP_091827443.1">
    <property type="nucleotide sequence ID" value="NZ_FNRJ01000014.1"/>
</dbReference>
<sequence length="326" mass="36655">MKSHKDTVPAPIIDEAIRWLIRLEMNEATEDQHTELEQWLQRNPLHRLAWSRVKDLHGGFTTLQSQPIAHALRTLDKQRQISRQGRRRALKTLSLAGMMLGSGWLTKEYTPWQRLLSDFTTVTGEQATLDLPDGSHLMLNTDSAVSTDLGGQLRTLTLRRGEMLLATGRDSGHEQPRPFRVETSAGRIQTLNSRFTVRLEDQRARVSILEGHVELLNRKGTHQRGQSGESIWLSANGISQAATGTIPADAWTSGVIAGKRIPLGELLDELSRYRTGVIDYTPRLADFPVSGVFQLHNTDDTLKFLANTQPIKVEFRTPFWVVVDLA</sequence>
<dbReference type="Proteomes" id="UP000242469">
    <property type="component" value="Unassembled WGS sequence"/>
</dbReference>
<dbReference type="OrthoDB" id="7032198at2"/>
<dbReference type="Gene3D" id="2.60.120.1440">
    <property type="match status" value="1"/>
</dbReference>
<dbReference type="InterPro" id="IPR012373">
    <property type="entry name" value="Ferrdict_sens_TM"/>
</dbReference>
<dbReference type="InterPro" id="IPR006860">
    <property type="entry name" value="FecR"/>
</dbReference>
<dbReference type="Pfam" id="PF04773">
    <property type="entry name" value="FecR"/>
    <property type="match status" value="1"/>
</dbReference>
<dbReference type="PIRSF" id="PIRSF018266">
    <property type="entry name" value="FecR"/>
    <property type="match status" value="1"/>
</dbReference>
<reference evidence="4" key="1">
    <citation type="submission" date="2016-10" db="EMBL/GenBank/DDBJ databases">
        <authorList>
            <person name="Varghese N."/>
            <person name="Submissions S."/>
        </authorList>
    </citation>
    <scope>NUCLEOTIDE SEQUENCE [LARGE SCALE GENOMIC DNA]</scope>
    <source>
        <strain evidence="4">DSM 11526</strain>
    </source>
</reference>
<dbReference type="STRING" id="1122198.SAMN02745729_11495"/>
<dbReference type="InterPro" id="IPR032623">
    <property type="entry name" value="FecR_N"/>
</dbReference>
<dbReference type="PANTHER" id="PTHR30273:SF2">
    <property type="entry name" value="PROTEIN FECR"/>
    <property type="match status" value="1"/>
</dbReference>
<name>A0A1H4G7V3_9GAMM</name>
<feature type="domain" description="FecR protein" evidence="1">
    <location>
        <begin position="119"/>
        <end position="214"/>
    </location>
</feature>
<protein>
    <submittedName>
        <fullName evidence="3">FecR family protein</fullName>
    </submittedName>
</protein>
<proteinExistence type="predicted"/>
<evidence type="ECO:0000259" key="1">
    <source>
        <dbReference type="Pfam" id="PF04773"/>
    </source>
</evidence>
<dbReference type="Pfam" id="PF16220">
    <property type="entry name" value="DUF4880"/>
    <property type="match status" value="1"/>
</dbReference>
<dbReference type="AlphaFoldDB" id="A0A1H4G7V3"/>
<keyword evidence="4" id="KW-1185">Reference proteome</keyword>
<evidence type="ECO:0000259" key="2">
    <source>
        <dbReference type="Pfam" id="PF16220"/>
    </source>
</evidence>
<organism evidence="3 4">
    <name type="scientific">Marinobacterium iners DSM 11526</name>
    <dbReference type="NCBI Taxonomy" id="1122198"/>
    <lineage>
        <taxon>Bacteria</taxon>
        <taxon>Pseudomonadati</taxon>
        <taxon>Pseudomonadota</taxon>
        <taxon>Gammaproteobacteria</taxon>
        <taxon>Oceanospirillales</taxon>
        <taxon>Oceanospirillaceae</taxon>
        <taxon>Marinobacterium</taxon>
    </lineage>
</organism>
<dbReference type="EMBL" id="FNRJ01000014">
    <property type="protein sequence ID" value="SEB05634.1"/>
    <property type="molecule type" value="Genomic_DNA"/>
</dbReference>
<evidence type="ECO:0000313" key="4">
    <source>
        <dbReference type="Proteomes" id="UP000242469"/>
    </source>
</evidence>
<accession>A0A1H4G7V3</accession>